<dbReference type="CDD" id="cd11386">
    <property type="entry name" value="MCP_signal"/>
    <property type="match status" value="1"/>
</dbReference>
<evidence type="ECO:0000256" key="1">
    <source>
        <dbReference type="ARBA" id="ARBA00022481"/>
    </source>
</evidence>
<dbReference type="Gene3D" id="1.10.287.950">
    <property type="entry name" value="Methyl-accepting chemotaxis protein"/>
    <property type="match status" value="1"/>
</dbReference>
<dbReference type="SMART" id="SM00283">
    <property type="entry name" value="MA"/>
    <property type="match status" value="1"/>
</dbReference>
<keyword evidence="4" id="KW-0175">Coiled coil</keyword>
<reference evidence="7 8" key="1">
    <citation type="submission" date="2024-01" db="EMBL/GenBank/DDBJ databases">
        <title>The diversity of rhizobia nodulating Mimosa spp. in eleven states of Brazil covering several biomes is determined by host plant, location, and edaphic factors.</title>
        <authorList>
            <person name="Rouws L."/>
            <person name="Barauna A."/>
            <person name="Beukes C."/>
            <person name="De Faria S.M."/>
            <person name="Gross E."/>
            <person name="Dos Reis Junior F.B."/>
            <person name="Simon M."/>
            <person name="Maluk M."/>
            <person name="Odee D.W."/>
            <person name="Kenicer G."/>
            <person name="Young J.P.W."/>
            <person name="Reis V.M."/>
            <person name="Zilli J."/>
            <person name="James E.K."/>
        </authorList>
    </citation>
    <scope>NUCLEOTIDE SEQUENCE [LARGE SCALE GENOMIC DNA]</scope>
    <source>
        <strain evidence="7 8">JPY167</strain>
    </source>
</reference>
<protein>
    <submittedName>
        <fullName evidence="7">Methyl-accepting chemotaxis protein</fullName>
    </submittedName>
</protein>
<evidence type="ECO:0000256" key="5">
    <source>
        <dbReference type="SAM" id="Phobius"/>
    </source>
</evidence>
<gene>
    <name evidence="7" type="ORF">VSR73_29920</name>
</gene>
<dbReference type="InterPro" id="IPR004089">
    <property type="entry name" value="MCPsignal_dom"/>
</dbReference>
<keyword evidence="5" id="KW-1133">Transmembrane helix</keyword>
<sequence length="495" mass="52160">MAVTIIAISSGIIATFLGFSAVLHAAHDVQRRAVQLRGMTEIKASLLATLELDPAATDTQSVFKDSEQDVSKWSTVTSPLFATRVLLSHFNQVIAGWTAYDQQSRQIMMLAATDPKTANDEVTALYHAQFLPLQASIQSLIDDLNTLGEGSNAQAESTSQRSVGIVIALLAAVLLIVLGAIGMLSRSIQQALGGEPDYAAHLCKQIACGDLTIVVDSKNNQDNLLSAMRDMKQQLTTIVLRIKQSADSIATGACEIAAGNTDLSQRTEEQAASLEETASSMEQLASTVRHNAENARQAASLADSASGVAQRGGAAVSRVTETMQSISESSFKVSEIIGVIEGIAFQTNILALNAAVEAARAGEQGRGFAVVAAEVRSLAQRSASAAKEIKMLIDESVSRVDAGSQLVVDAGSTIDEIVNAVMRVTGMVKDIAAASEEQSIGIEQINRAVSQMDEVTQQNAALVEQASAAAQSMSQQAQSLREAVTVFRVLDVAVS</sequence>
<evidence type="ECO:0000313" key="8">
    <source>
        <dbReference type="Proteomes" id="UP001489897"/>
    </source>
</evidence>
<dbReference type="RefSeq" id="WP_342949289.1">
    <property type="nucleotide sequence ID" value="NZ_JAYMRV010000011.1"/>
</dbReference>
<dbReference type="Proteomes" id="UP001489897">
    <property type="component" value="Unassembled WGS sequence"/>
</dbReference>
<feature type="coiled-coil region" evidence="4">
    <location>
        <begin position="445"/>
        <end position="483"/>
    </location>
</feature>
<evidence type="ECO:0000256" key="4">
    <source>
        <dbReference type="SAM" id="Coils"/>
    </source>
</evidence>
<keyword evidence="8" id="KW-1185">Reference proteome</keyword>
<dbReference type="EMBL" id="JAYMRV010000011">
    <property type="protein sequence ID" value="MEM5425263.1"/>
    <property type="molecule type" value="Genomic_DNA"/>
</dbReference>
<dbReference type="Pfam" id="PF00015">
    <property type="entry name" value="MCPsignal"/>
    <property type="match status" value="1"/>
</dbReference>
<proteinExistence type="inferred from homology"/>
<organism evidence="7 8">
    <name type="scientific">Paraburkholderia ferrariae</name>
    <dbReference type="NCBI Taxonomy" id="386056"/>
    <lineage>
        <taxon>Bacteria</taxon>
        <taxon>Pseudomonadati</taxon>
        <taxon>Pseudomonadota</taxon>
        <taxon>Betaproteobacteria</taxon>
        <taxon>Burkholderiales</taxon>
        <taxon>Burkholderiaceae</taxon>
        <taxon>Paraburkholderia</taxon>
    </lineage>
</organism>
<feature type="domain" description="Methyl-accepting transducer" evidence="6">
    <location>
        <begin position="245"/>
        <end position="474"/>
    </location>
</feature>
<dbReference type="SUPFAM" id="SSF58104">
    <property type="entry name" value="Methyl-accepting chemotaxis protein (MCP) signaling domain"/>
    <property type="match status" value="1"/>
</dbReference>
<dbReference type="PROSITE" id="PS50111">
    <property type="entry name" value="CHEMOTAXIS_TRANSDUC_2"/>
    <property type="match status" value="1"/>
</dbReference>
<comment type="similarity">
    <text evidence="2">Belongs to the methyl-accepting chemotaxis (MCP) protein family.</text>
</comment>
<keyword evidence="5" id="KW-0472">Membrane</keyword>
<dbReference type="InterPro" id="IPR051310">
    <property type="entry name" value="MCP_chemotaxis"/>
</dbReference>
<evidence type="ECO:0000256" key="3">
    <source>
        <dbReference type="PROSITE-ProRule" id="PRU00284"/>
    </source>
</evidence>
<keyword evidence="5" id="KW-0812">Transmembrane</keyword>
<dbReference type="PANTHER" id="PTHR43531:SF14">
    <property type="entry name" value="METHYL-ACCEPTING CHEMOTAXIS PROTEIN I-RELATED"/>
    <property type="match status" value="1"/>
</dbReference>
<keyword evidence="1" id="KW-0488">Methylation</keyword>
<evidence type="ECO:0000313" key="7">
    <source>
        <dbReference type="EMBL" id="MEM5425263.1"/>
    </source>
</evidence>
<comment type="caution">
    <text evidence="7">The sequence shown here is derived from an EMBL/GenBank/DDBJ whole genome shotgun (WGS) entry which is preliminary data.</text>
</comment>
<dbReference type="PANTHER" id="PTHR43531">
    <property type="entry name" value="PROTEIN ICFG"/>
    <property type="match status" value="1"/>
</dbReference>
<keyword evidence="3" id="KW-0807">Transducer</keyword>
<feature type="transmembrane region" description="Helical" evidence="5">
    <location>
        <begin position="163"/>
        <end position="184"/>
    </location>
</feature>
<accession>A0ABU9RYW2</accession>
<name>A0ABU9RYW2_9BURK</name>
<evidence type="ECO:0000256" key="2">
    <source>
        <dbReference type="ARBA" id="ARBA00029447"/>
    </source>
</evidence>
<evidence type="ECO:0000259" key="6">
    <source>
        <dbReference type="PROSITE" id="PS50111"/>
    </source>
</evidence>